<organism evidence="9 10">
    <name type="scientific">Nasonia vitripennis</name>
    <name type="common">Parasitic wasp</name>
    <dbReference type="NCBI Taxonomy" id="7425"/>
    <lineage>
        <taxon>Eukaryota</taxon>
        <taxon>Metazoa</taxon>
        <taxon>Ecdysozoa</taxon>
        <taxon>Arthropoda</taxon>
        <taxon>Hexapoda</taxon>
        <taxon>Insecta</taxon>
        <taxon>Pterygota</taxon>
        <taxon>Neoptera</taxon>
        <taxon>Endopterygota</taxon>
        <taxon>Hymenoptera</taxon>
        <taxon>Apocrita</taxon>
        <taxon>Proctotrupomorpha</taxon>
        <taxon>Chalcidoidea</taxon>
        <taxon>Pteromalidae</taxon>
        <taxon>Pteromalinae</taxon>
        <taxon>Nasonia</taxon>
    </lineage>
</organism>
<keyword evidence="4 8" id="KW-0274">FAD</keyword>
<evidence type="ECO:0000256" key="7">
    <source>
        <dbReference type="ARBA" id="ARBA00023033"/>
    </source>
</evidence>
<reference evidence="9" key="1">
    <citation type="submission" date="2021-01" db="UniProtKB">
        <authorList>
            <consortium name="EnsemblMetazoa"/>
        </authorList>
    </citation>
    <scope>IDENTIFICATION</scope>
</reference>
<dbReference type="InterPro" id="IPR020946">
    <property type="entry name" value="Flavin_mOase-like"/>
</dbReference>
<evidence type="ECO:0000256" key="2">
    <source>
        <dbReference type="ARBA" id="ARBA00009183"/>
    </source>
</evidence>
<keyword evidence="6 8" id="KW-0560">Oxidoreductase</keyword>
<dbReference type="InterPro" id="IPR050346">
    <property type="entry name" value="FMO-like"/>
</dbReference>
<dbReference type="FunFam" id="3.50.50.60:FF:000138">
    <property type="entry name" value="Flavin-containing monooxygenase"/>
    <property type="match status" value="1"/>
</dbReference>
<keyword evidence="5" id="KW-0521">NADP</keyword>
<dbReference type="Gene3D" id="3.50.50.60">
    <property type="entry name" value="FAD/NAD(P)-binding domain"/>
    <property type="match status" value="2"/>
</dbReference>
<dbReference type="OrthoDB" id="66881at2759"/>
<proteinExistence type="inferred from homology"/>
<dbReference type="EnsemblMetazoa" id="NM_001170922">
    <property type="protein sequence ID" value="NP_001164393"/>
    <property type="gene ID" value="LOC100116441"/>
</dbReference>
<accession>A0A7M6UVP6</accession>
<dbReference type="SUPFAM" id="SSF51905">
    <property type="entry name" value="FAD/NAD(P)-binding domain"/>
    <property type="match status" value="2"/>
</dbReference>
<dbReference type="GeneID" id="100116441"/>
<evidence type="ECO:0000256" key="1">
    <source>
        <dbReference type="ARBA" id="ARBA00001974"/>
    </source>
</evidence>
<dbReference type="EC" id="1.-.-.-" evidence="8"/>
<evidence type="ECO:0000256" key="3">
    <source>
        <dbReference type="ARBA" id="ARBA00022630"/>
    </source>
</evidence>
<dbReference type="InParanoid" id="A0A7M6UVP6"/>
<dbReference type="InterPro" id="IPR036188">
    <property type="entry name" value="FAD/NAD-bd_sf"/>
</dbReference>
<dbReference type="Pfam" id="PF00743">
    <property type="entry name" value="FMO-like"/>
    <property type="match status" value="2"/>
</dbReference>
<dbReference type="RefSeq" id="NP_001164393.1">
    <property type="nucleotide sequence ID" value="NM_001170922.1"/>
</dbReference>
<dbReference type="GO" id="GO:0050661">
    <property type="term" value="F:NADP binding"/>
    <property type="evidence" value="ECO:0007669"/>
    <property type="project" value="InterPro"/>
</dbReference>
<evidence type="ECO:0000256" key="8">
    <source>
        <dbReference type="RuleBase" id="RU361177"/>
    </source>
</evidence>
<dbReference type="PRINTS" id="PR00370">
    <property type="entry name" value="FMOXYGENASE"/>
</dbReference>
<dbReference type="KEGG" id="nvi:100116441"/>
<evidence type="ECO:0000256" key="6">
    <source>
        <dbReference type="ARBA" id="ARBA00023002"/>
    </source>
</evidence>
<dbReference type="GO" id="GO:0050660">
    <property type="term" value="F:flavin adenine dinucleotide binding"/>
    <property type="evidence" value="ECO:0007669"/>
    <property type="project" value="InterPro"/>
</dbReference>
<name>A0A7M6UVP6_NASVI</name>
<sequence>MSQHTKTRVCVIGAGASGLCAAKFLSLDPDFFEFTVFERNNTIGGTWVYTDDTGNDEYGLPIHTSMYKNLRTNVPRELMNFPDYEKLGGDDGIHCCVTHEDMLKYLNDYTDFFDLRKFIQFNTIVERIIPETGAGDSATTWNVSVKNLKNNEVSKLKFDAVMVCNGHYAVPYIPAIPGIETFPGKVLHSHSYRRPEEFSGQRVTVLGGYVSGIDISSEISRYTSEVYLSHNKNELKCELPSNVKQVSGVQKIDGNKLVLNDGATIIADSLIYCTGYLYTYPFLDGSCNIVVDDNHVTPLYKHLINIHHPTMCFIGLANTVLPFLFFHVQVQYFLSSLKGVVKLPPRDVMLEQLKSEVIPKKKDYHKFDCKQWAYYKELSREGQFEPPANYYKNGFEAWKILRGQFPVNSKYFKFVLLEDGESVKYLKQDGSDFLDSEMKKCVFQC</sequence>
<comment type="cofactor">
    <cofactor evidence="1 8">
        <name>FAD</name>
        <dbReference type="ChEBI" id="CHEBI:57692"/>
    </cofactor>
</comment>
<keyword evidence="7 8" id="KW-0503">Monooxygenase</keyword>
<protein>
    <recommendedName>
        <fullName evidence="8">Flavin-containing monooxygenase</fullName>
        <ecNumber evidence="8">1.-.-.-</ecNumber>
    </recommendedName>
</protein>
<keyword evidence="10" id="KW-1185">Reference proteome</keyword>
<evidence type="ECO:0000313" key="10">
    <source>
        <dbReference type="Proteomes" id="UP000002358"/>
    </source>
</evidence>
<dbReference type="AlphaFoldDB" id="A0A7M6UVP6"/>
<dbReference type="PIRSF" id="PIRSF000332">
    <property type="entry name" value="FMO"/>
    <property type="match status" value="1"/>
</dbReference>
<evidence type="ECO:0000313" key="9">
    <source>
        <dbReference type="EnsemblMetazoa" id="NP_001164393"/>
    </source>
</evidence>
<evidence type="ECO:0000256" key="4">
    <source>
        <dbReference type="ARBA" id="ARBA00022827"/>
    </source>
</evidence>
<dbReference type="GO" id="GO:0004499">
    <property type="term" value="F:N,N-dimethylaniline monooxygenase activity"/>
    <property type="evidence" value="ECO:0007669"/>
    <property type="project" value="InterPro"/>
</dbReference>
<keyword evidence="3 8" id="KW-0285">Flavoprotein</keyword>
<dbReference type="PANTHER" id="PTHR23023">
    <property type="entry name" value="DIMETHYLANILINE MONOOXYGENASE"/>
    <property type="match status" value="1"/>
</dbReference>
<dbReference type="Proteomes" id="UP000002358">
    <property type="component" value="Chromosome 3"/>
</dbReference>
<evidence type="ECO:0000256" key="5">
    <source>
        <dbReference type="ARBA" id="ARBA00022857"/>
    </source>
</evidence>
<dbReference type="InterPro" id="IPR000960">
    <property type="entry name" value="Flavin_mOase"/>
</dbReference>
<comment type="similarity">
    <text evidence="2 8">Belongs to the FMO family.</text>
</comment>